<evidence type="ECO:0000256" key="1">
    <source>
        <dbReference type="SAM" id="MobiDB-lite"/>
    </source>
</evidence>
<feature type="region of interest" description="Disordered" evidence="1">
    <location>
        <begin position="87"/>
        <end position="106"/>
    </location>
</feature>
<protein>
    <submittedName>
        <fullName evidence="3">Uncharacterized protein</fullName>
    </submittedName>
</protein>
<feature type="region of interest" description="Disordered" evidence="1">
    <location>
        <begin position="141"/>
        <end position="187"/>
    </location>
</feature>
<evidence type="ECO:0000313" key="2">
    <source>
        <dbReference type="Proteomes" id="UP000887577"/>
    </source>
</evidence>
<dbReference type="WBParaSite" id="PSU_v2.g18175.t1">
    <property type="protein sequence ID" value="PSU_v2.g18175.t1"/>
    <property type="gene ID" value="PSU_v2.g18175"/>
</dbReference>
<name>A0A914YFE7_9BILA</name>
<sequence>MPATTTTTDIPTVLTTTTIIAETAQTSETPVEIIEVPEEGKFVPSTETNQNPLKMHMNHEVTFGRDEEVKQSGIMEDITKTNFPIQNVEETDGSIEVDKEEGGDSEGEVFGEAAVTDILPHLELTTQSQVSEIQVASETTATLATSHFEREQPEELIADLPSEAPVDPNNEPAETDSESRFFWLRRN</sequence>
<dbReference type="Proteomes" id="UP000887577">
    <property type="component" value="Unplaced"/>
</dbReference>
<evidence type="ECO:0000313" key="3">
    <source>
        <dbReference type="WBParaSite" id="PSU_v2.g18175.t1"/>
    </source>
</evidence>
<accession>A0A914YFE7</accession>
<keyword evidence="2" id="KW-1185">Reference proteome</keyword>
<reference evidence="3" key="1">
    <citation type="submission" date="2022-11" db="UniProtKB">
        <authorList>
            <consortium name="WormBaseParasite"/>
        </authorList>
    </citation>
    <scope>IDENTIFICATION</scope>
</reference>
<proteinExistence type="predicted"/>
<organism evidence="2 3">
    <name type="scientific">Panagrolaimus superbus</name>
    <dbReference type="NCBI Taxonomy" id="310955"/>
    <lineage>
        <taxon>Eukaryota</taxon>
        <taxon>Metazoa</taxon>
        <taxon>Ecdysozoa</taxon>
        <taxon>Nematoda</taxon>
        <taxon>Chromadorea</taxon>
        <taxon>Rhabditida</taxon>
        <taxon>Tylenchina</taxon>
        <taxon>Panagrolaimomorpha</taxon>
        <taxon>Panagrolaimoidea</taxon>
        <taxon>Panagrolaimidae</taxon>
        <taxon>Panagrolaimus</taxon>
    </lineage>
</organism>
<dbReference type="AlphaFoldDB" id="A0A914YFE7"/>